<sequence precursor="true">MLIRLLQTVLFVWFFLLVGVLHARDLPQFAGLVKENSPAVVNISTRQTLSPKKMLPEELQSPEAEELFDELMKRFFDHGSDGGNPFNFDSNSRGSGFVYSADGYIVTNHHVVDAASEIKVKLGDGRELPARIVGSDGRTDIALLKVDATGLPVLKLGTSEKLEVGEWVLAIGSPFGFDHSATAGIVSAKGRSLPDENYVPFIQTDVAINPGNSGGPLFNLEGEVVGINSQIYSRSGGFMGVSFAIPIDVARGVIEQLKAKGSVSRGWIGVYVQEIDTNLAQSFDMAKPEGALVAQVVMTGPAARVLQQGDVILTFDGKPVANAAVLPPIVASTPLGQSVAIGILRGGKRENVYLTVAELDKDGAKASQTAEAPAQPAPVAGILGMQVSAHASTTGVTVDAVIGEPARRAGVTVGDIITQLDGQSIASPEQLQTIANTLETGKTVAVLVQRDGSARFLAMKIEANATE</sequence>
<name>A0A656HCS6_THINJ</name>
<evidence type="ECO:0000256" key="2">
    <source>
        <dbReference type="ARBA" id="ARBA00002610"/>
    </source>
</evidence>
<keyword evidence="11" id="KW-0378">Hydrolase</keyword>
<evidence type="ECO:0000259" key="17">
    <source>
        <dbReference type="PROSITE" id="PS50106"/>
    </source>
</evidence>
<keyword evidence="13" id="KW-0346">Stress response</keyword>
<evidence type="ECO:0000256" key="9">
    <source>
        <dbReference type="ARBA" id="ARBA00022737"/>
    </source>
</evidence>
<dbReference type="GO" id="GO:0006508">
    <property type="term" value="P:proteolysis"/>
    <property type="evidence" value="ECO:0007669"/>
    <property type="project" value="UniProtKB-KW"/>
</dbReference>
<dbReference type="GO" id="GO:0004252">
    <property type="term" value="F:serine-type endopeptidase activity"/>
    <property type="evidence" value="ECO:0007669"/>
    <property type="project" value="InterPro"/>
</dbReference>
<keyword evidence="10" id="KW-0574">Periplasm</keyword>
<keyword evidence="9" id="KW-0677">Repeat</keyword>
<dbReference type="GO" id="GO:0042597">
    <property type="term" value="C:periplasmic space"/>
    <property type="evidence" value="ECO:0007669"/>
    <property type="project" value="UniProtKB-SubCell"/>
</dbReference>
<dbReference type="AlphaFoldDB" id="A0A656HCS6"/>
<dbReference type="PROSITE" id="PS50106">
    <property type="entry name" value="PDZ"/>
    <property type="match status" value="2"/>
</dbReference>
<evidence type="ECO:0000256" key="1">
    <source>
        <dbReference type="ARBA" id="ARBA00001772"/>
    </source>
</evidence>
<dbReference type="NCBIfam" id="TIGR02037">
    <property type="entry name" value="degP_htrA_DO"/>
    <property type="match status" value="1"/>
</dbReference>
<evidence type="ECO:0000256" key="12">
    <source>
        <dbReference type="ARBA" id="ARBA00022825"/>
    </source>
</evidence>
<comment type="function">
    <text evidence="2">Might be efficient in the degradation of transiently denatured and unfolded proteins which accumulate in the periplasm following stress conditions.</text>
</comment>
<dbReference type="Gene3D" id="2.30.42.10">
    <property type="match status" value="2"/>
</dbReference>
<dbReference type="RefSeq" id="WP_002707224.1">
    <property type="nucleotide sequence ID" value="NZ_JH651384.1"/>
</dbReference>
<feature type="domain" description="PDZ" evidence="17">
    <location>
        <begin position="381"/>
        <end position="452"/>
    </location>
</feature>
<keyword evidence="7 18" id="KW-0645">Protease</keyword>
<gene>
    <name evidence="18" type="ORF">Thini_0633</name>
</gene>
<evidence type="ECO:0000256" key="3">
    <source>
        <dbReference type="ARBA" id="ARBA00004418"/>
    </source>
</evidence>
<evidence type="ECO:0000256" key="14">
    <source>
        <dbReference type="ARBA" id="ARBA00032850"/>
    </source>
</evidence>
<dbReference type="SMART" id="SM00228">
    <property type="entry name" value="PDZ"/>
    <property type="match status" value="2"/>
</dbReference>
<feature type="active site" description="Charge relay system" evidence="15">
    <location>
        <position position="140"/>
    </location>
</feature>
<protein>
    <recommendedName>
        <fullName evidence="6">Probable periplasmic serine endoprotease DegP-like</fullName>
        <ecNumber evidence="5">3.4.21.107</ecNumber>
    </recommendedName>
    <alternativeName>
        <fullName evidence="14">Protease Do</fullName>
    </alternativeName>
</protein>
<proteinExistence type="inferred from homology"/>
<dbReference type="InterPro" id="IPR036034">
    <property type="entry name" value="PDZ_sf"/>
</dbReference>
<evidence type="ECO:0000256" key="8">
    <source>
        <dbReference type="ARBA" id="ARBA00022729"/>
    </source>
</evidence>
<dbReference type="EMBL" id="JH651384">
    <property type="protein sequence ID" value="EIJ33270.1"/>
    <property type="molecule type" value="Genomic_DNA"/>
</dbReference>
<evidence type="ECO:0000256" key="7">
    <source>
        <dbReference type="ARBA" id="ARBA00022670"/>
    </source>
</evidence>
<keyword evidence="12" id="KW-0720">Serine protease</keyword>
<dbReference type="InterPro" id="IPR009003">
    <property type="entry name" value="Peptidase_S1_PA"/>
</dbReference>
<keyword evidence="8" id="KW-0732">Signal</keyword>
<dbReference type="SUPFAM" id="SSF50494">
    <property type="entry name" value="Trypsin-like serine proteases"/>
    <property type="match status" value="1"/>
</dbReference>
<comment type="catalytic activity">
    <reaction evidence="1">
        <text>Acts on substrates that are at least partially unfolded. The cleavage site P1 residue is normally between a pair of hydrophobic residues, such as Val-|-Val.</text>
        <dbReference type="EC" id="3.4.21.107"/>
    </reaction>
</comment>
<evidence type="ECO:0000256" key="16">
    <source>
        <dbReference type="PIRSR" id="PIRSR611782-2"/>
    </source>
</evidence>
<dbReference type="Proteomes" id="UP000005317">
    <property type="component" value="Unassembled WGS sequence"/>
</dbReference>
<organism evidence="18 19">
    <name type="scientific">Thiothrix nivea (strain ATCC 35100 / DSM 5205 / JP2)</name>
    <dbReference type="NCBI Taxonomy" id="870187"/>
    <lineage>
        <taxon>Bacteria</taxon>
        <taxon>Pseudomonadati</taxon>
        <taxon>Pseudomonadota</taxon>
        <taxon>Gammaproteobacteria</taxon>
        <taxon>Thiotrichales</taxon>
        <taxon>Thiotrichaceae</taxon>
        <taxon>Thiothrix</taxon>
    </lineage>
</organism>
<evidence type="ECO:0000256" key="10">
    <source>
        <dbReference type="ARBA" id="ARBA00022764"/>
    </source>
</evidence>
<dbReference type="Gene3D" id="2.40.10.120">
    <property type="match status" value="1"/>
</dbReference>
<dbReference type="PANTHER" id="PTHR22939:SF130">
    <property type="entry name" value="PERIPLASMIC SERINE ENDOPROTEASE DEGP-LIKE-RELATED"/>
    <property type="match status" value="1"/>
</dbReference>
<dbReference type="OrthoDB" id="9758917at2"/>
<evidence type="ECO:0000256" key="5">
    <source>
        <dbReference type="ARBA" id="ARBA00013035"/>
    </source>
</evidence>
<dbReference type="PRINTS" id="PR00834">
    <property type="entry name" value="PROTEASES2C"/>
</dbReference>
<dbReference type="InterPro" id="IPR001478">
    <property type="entry name" value="PDZ"/>
</dbReference>
<keyword evidence="19" id="KW-1185">Reference proteome</keyword>
<dbReference type="InterPro" id="IPR011782">
    <property type="entry name" value="Pept_S1C_Do"/>
</dbReference>
<comment type="similarity">
    <text evidence="4">Belongs to the peptidase S1C family.</text>
</comment>
<dbReference type="CDD" id="cd10839">
    <property type="entry name" value="cpPDZ1_DegP-like"/>
    <property type="match status" value="1"/>
</dbReference>
<feature type="domain" description="PDZ" evidence="17">
    <location>
        <begin position="253"/>
        <end position="347"/>
    </location>
</feature>
<dbReference type="PANTHER" id="PTHR22939">
    <property type="entry name" value="SERINE PROTEASE FAMILY S1C HTRA-RELATED"/>
    <property type="match status" value="1"/>
</dbReference>
<feature type="binding site" evidence="16">
    <location>
        <begin position="211"/>
        <end position="213"/>
    </location>
    <ligand>
        <name>substrate</name>
    </ligand>
</feature>
<comment type="subcellular location">
    <subcellularLocation>
        <location evidence="3">Periplasm</location>
    </subcellularLocation>
</comment>
<evidence type="ECO:0000256" key="13">
    <source>
        <dbReference type="ARBA" id="ARBA00023016"/>
    </source>
</evidence>
<feature type="active site" description="Charge relay system" evidence="15">
    <location>
        <position position="110"/>
    </location>
</feature>
<evidence type="ECO:0000256" key="4">
    <source>
        <dbReference type="ARBA" id="ARBA00010541"/>
    </source>
</evidence>
<dbReference type="Pfam" id="PF13180">
    <property type="entry name" value="PDZ_2"/>
    <property type="match status" value="2"/>
</dbReference>
<dbReference type="InterPro" id="IPR001940">
    <property type="entry name" value="Peptidase_S1C"/>
</dbReference>
<feature type="active site" description="Charge relay system" evidence="15">
    <location>
        <position position="213"/>
    </location>
</feature>
<feature type="binding site" evidence="16">
    <location>
        <position position="140"/>
    </location>
    <ligand>
        <name>substrate</name>
    </ligand>
</feature>
<evidence type="ECO:0000313" key="19">
    <source>
        <dbReference type="Proteomes" id="UP000005317"/>
    </source>
</evidence>
<dbReference type="SUPFAM" id="SSF50156">
    <property type="entry name" value="PDZ domain-like"/>
    <property type="match status" value="2"/>
</dbReference>
<evidence type="ECO:0000256" key="11">
    <source>
        <dbReference type="ARBA" id="ARBA00022801"/>
    </source>
</evidence>
<accession>A0A656HCS6</accession>
<evidence type="ECO:0000313" key="18">
    <source>
        <dbReference type="EMBL" id="EIJ33270.1"/>
    </source>
</evidence>
<dbReference type="Pfam" id="PF13365">
    <property type="entry name" value="Trypsin_2"/>
    <property type="match status" value="1"/>
</dbReference>
<dbReference type="FunFam" id="2.40.10.120:FF:000007">
    <property type="entry name" value="Periplasmic serine endoprotease DegP-like"/>
    <property type="match status" value="1"/>
</dbReference>
<dbReference type="EC" id="3.4.21.107" evidence="5"/>
<evidence type="ECO:0000256" key="15">
    <source>
        <dbReference type="PIRSR" id="PIRSR611782-1"/>
    </source>
</evidence>
<evidence type="ECO:0000256" key="6">
    <source>
        <dbReference type="ARBA" id="ARBA00013958"/>
    </source>
</evidence>
<reference evidence="19" key="1">
    <citation type="journal article" date="2011" name="Stand. Genomic Sci.">
        <title>Genome sequence of the filamentous, gliding Thiothrix nivea neotype strain (JP2(T)).</title>
        <authorList>
            <person name="Lapidus A."/>
            <person name="Nolan M."/>
            <person name="Lucas S."/>
            <person name="Glavina Del Rio T."/>
            <person name="Tice H."/>
            <person name="Cheng J.F."/>
            <person name="Tapia R."/>
            <person name="Han C."/>
            <person name="Goodwin L."/>
            <person name="Pitluck S."/>
            <person name="Liolios K."/>
            <person name="Pagani I."/>
            <person name="Ivanova N."/>
            <person name="Huntemann M."/>
            <person name="Mavromatis K."/>
            <person name="Mikhailova N."/>
            <person name="Pati A."/>
            <person name="Chen A."/>
            <person name="Palaniappan K."/>
            <person name="Land M."/>
            <person name="Brambilla E.M."/>
            <person name="Rohde M."/>
            <person name="Abt B."/>
            <person name="Verbarg S."/>
            <person name="Goker M."/>
            <person name="Bristow J."/>
            <person name="Eisen J.A."/>
            <person name="Markowitz V."/>
            <person name="Hugenholtz P."/>
            <person name="Kyrpides N.C."/>
            <person name="Klenk H.P."/>
            <person name="Woyke T."/>
        </authorList>
    </citation>
    <scope>NUCLEOTIDE SEQUENCE [LARGE SCALE GENOMIC DNA]</scope>
    <source>
        <strain evidence="19">ATCC 35100 / DSM 5205 / JP2</strain>
    </source>
</reference>
<feature type="binding site" evidence="16">
    <location>
        <position position="110"/>
    </location>
    <ligand>
        <name>substrate</name>
    </ligand>
</feature>